<dbReference type="InterPro" id="IPR003965">
    <property type="entry name" value="Fatty_acid_synthase"/>
</dbReference>
<dbReference type="NCBIfam" id="TIGR00556">
    <property type="entry name" value="pantethn_trn"/>
    <property type="match status" value="1"/>
</dbReference>
<dbReference type="InterPro" id="IPR047224">
    <property type="entry name" value="FAS_alpha_su_C"/>
</dbReference>
<dbReference type="GO" id="GO:0004316">
    <property type="term" value="F:3-oxoacyl-[acyl-carrier-protein] reductase (NADPH) activity"/>
    <property type="evidence" value="ECO:0007669"/>
    <property type="project" value="UniProtKB-EC"/>
</dbReference>
<accession>A0A6G0WNI5</accession>
<protein>
    <recommendedName>
        <fullName evidence="13">Ketosynthase family 3 (KS3) domain-containing protein</fullName>
    </recommendedName>
</protein>
<dbReference type="GO" id="GO:0004318">
    <property type="term" value="F:enoyl-[acyl-carrier-protein] reductase (NADH) activity"/>
    <property type="evidence" value="ECO:0007669"/>
    <property type="project" value="InterPro"/>
</dbReference>
<dbReference type="InterPro" id="IPR050830">
    <property type="entry name" value="Fungal_FAS"/>
</dbReference>
<dbReference type="Pfam" id="PF18325">
    <property type="entry name" value="Fas_alpha_ACP"/>
    <property type="match status" value="2"/>
</dbReference>
<dbReference type="InterPro" id="IPR040899">
    <property type="entry name" value="Fas_alpha_ACP"/>
</dbReference>
<comment type="catalytic activity">
    <reaction evidence="9">
        <text>acetyl-CoA + n malonyl-CoA + 2n NADPH + 4n H(+) = a long-chain-acyl-CoA + n CoA + n CO2 + 2n NADP(+).</text>
        <dbReference type="EC" id="2.3.1.86"/>
    </reaction>
</comment>
<dbReference type="Gene3D" id="3.30.70.2490">
    <property type="match status" value="1"/>
</dbReference>
<dbReference type="PROSITE" id="PS52004">
    <property type="entry name" value="KS3_2"/>
    <property type="match status" value="1"/>
</dbReference>
<dbReference type="GO" id="GO:0000287">
    <property type="term" value="F:magnesium ion binding"/>
    <property type="evidence" value="ECO:0007669"/>
    <property type="project" value="InterPro"/>
</dbReference>
<keyword evidence="2" id="KW-0597">Phosphoprotein</keyword>
<reference evidence="14 15" key="1">
    <citation type="submission" date="2019-07" db="EMBL/GenBank/DDBJ databases">
        <title>Genomics analysis of Aphanomyces spp. identifies a new class of oomycete effector associated with host adaptation.</title>
        <authorList>
            <person name="Gaulin E."/>
        </authorList>
    </citation>
    <scope>NUCLEOTIDE SEQUENCE [LARGE SCALE GENOMIC DNA]</scope>
    <source>
        <strain evidence="14 15">ATCC 201684</strain>
    </source>
</reference>
<comment type="catalytic activity">
    <reaction evidence="11">
        <text>a fatty acyl-[ACP] + malonyl-[ACP] + H(+) = a 3-oxoacyl-[ACP] + holo-[ACP] + CO2</text>
        <dbReference type="Rhea" id="RHEA:22836"/>
        <dbReference type="Rhea" id="RHEA-COMP:9623"/>
        <dbReference type="Rhea" id="RHEA-COMP:9685"/>
        <dbReference type="Rhea" id="RHEA-COMP:9916"/>
        <dbReference type="Rhea" id="RHEA-COMP:14125"/>
        <dbReference type="ChEBI" id="CHEBI:15378"/>
        <dbReference type="ChEBI" id="CHEBI:16526"/>
        <dbReference type="ChEBI" id="CHEBI:64479"/>
        <dbReference type="ChEBI" id="CHEBI:78449"/>
        <dbReference type="ChEBI" id="CHEBI:78776"/>
        <dbReference type="ChEBI" id="CHEBI:138651"/>
        <dbReference type="EC" id="2.3.1.41"/>
    </reaction>
</comment>
<keyword evidence="5" id="KW-0378">Hydrolase</keyword>
<dbReference type="Pfam" id="PF22235">
    <property type="entry name" value="FAS1_thioest_ins"/>
    <property type="match status" value="1"/>
</dbReference>
<comment type="catalytic activity">
    <reaction evidence="10">
        <text>a (3R)-hydroxyacyl-[ACP] + NADP(+) = a 3-oxoacyl-[ACP] + NADPH + H(+)</text>
        <dbReference type="Rhea" id="RHEA:17397"/>
        <dbReference type="Rhea" id="RHEA-COMP:9916"/>
        <dbReference type="Rhea" id="RHEA-COMP:9945"/>
        <dbReference type="ChEBI" id="CHEBI:15378"/>
        <dbReference type="ChEBI" id="CHEBI:57783"/>
        <dbReference type="ChEBI" id="CHEBI:58349"/>
        <dbReference type="ChEBI" id="CHEBI:78776"/>
        <dbReference type="ChEBI" id="CHEBI:78827"/>
        <dbReference type="EC" id="1.1.1.100"/>
    </reaction>
</comment>
<evidence type="ECO:0000256" key="8">
    <source>
        <dbReference type="ARBA" id="ARBA00023002"/>
    </source>
</evidence>
<dbReference type="InterPro" id="IPR037143">
    <property type="entry name" value="4-PPantetheinyl_Trfase_dom_sf"/>
</dbReference>
<dbReference type="InterPro" id="IPR040883">
    <property type="entry name" value="FAS_meander"/>
</dbReference>
<evidence type="ECO:0000256" key="4">
    <source>
        <dbReference type="ARBA" id="ARBA00022723"/>
    </source>
</evidence>
<feature type="domain" description="Ketosynthase family 3 (KS3)" evidence="13">
    <location>
        <begin position="3223"/>
        <end position="3750"/>
    </location>
</feature>
<dbReference type="Pfam" id="PF18314">
    <property type="entry name" value="FAS_I_H"/>
    <property type="match status" value="2"/>
</dbReference>
<dbReference type="Pfam" id="PF01648">
    <property type="entry name" value="ACPS"/>
    <property type="match status" value="1"/>
</dbReference>
<dbReference type="Proteomes" id="UP000481153">
    <property type="component" value="Unassembled WGS sequence"/>
</dbReference>
<evidence type="ECO:0000259" key="13">
    <source>
        <dbReference type="PROSITE" id="PS52004"/>
    </source>
</evidence>
<dbReference type="Gene3D" id="3.10.129.10">
    <property type="entry name" value="Hotdog Thioesterase"/>
    <property type="match status" value="2"/>
</dbReference>
<dbReference type="GO" id="GO:0004312">
    <property type="term" value="F:fatty acid synthase activity"/>
    <property type="evidence" value="ECO:0007669"/>
    <property type="project" value="InterPro"/>
</dbReference>
<dbReference type="InterPro" id="IPR013565">
    <property type="entry name" value="Fas1/AflB-like_central"/>
</dbReference>
<dbReference type="InterPro" id="IPR002539">
    <property type="entry name" value="MaoC-like_dom"/>
</dbReference>
<dbReference type="InterPro" id="IPR032088">
    <property type="entry name" value="SAT"/>
</dbReference>
<dbReference type="Pfam" id="PF00109">
    <property type="entry name" value="ketoacyl-synt"/>
    <property type="match status" value="1"/>
</dbReference>
<dbReference type="VEuPathDB" id="FungiDB:AeMF1_008808"/>
<comment type="caution">
    <text evidence="14">The sequence shown here is derived from an EMBL/GenBank/DDBJ whole genome shotgun (WGS) entry which is preliminary data.</text>
</comment>
<dbReference type="InterPro" id="IPR014031">
    <property type="entry name" value="Ketoacyl_synth_C"/>
</dbReference>
<dbReference type="InterPro" id="IPR016035">
    <property type="entry name" value="Acyl_Trfase/lysoPLipase"/>
</dbReference>
<organism evidence="14 15">
    <name type="scientific">Aphanomyces euteiches</name>
    <dbReference type="NCBI Taxonomy" id="100861"/>
    <lineage>
        <taxon>Eukaryota</taxon>
        <taxon>Sar</taxon>
        <taxon>Stramenopiles</taxon>
        <taxon>Oomycota</taxon>
        <taxon>Saprolegniomycetes</taxon>
        <taxon>Saprolegniales</taxon>
        <taxon>Verrucalvaceae</taxon>
        <taxon>Aphanomyces</taxon>
    </lineage>
</organism>
<dbReference type="GO" id="GO:0004315">
    <property type="term" value="F:3-oxoacyl-[acyl-carrier-protein] synthase activity"/>
    <property type="evidence" value="ECO:0007669"/>
    <property type="project" value="UniProtKB-EC"/>
</dbReference>
<evidence type="ECO:0000256" key="2">
    <source>
        <dbReference type="ARBA" id="ARBA00022553"/>
    </source>
</evidence>
<dbReference type="Gene3D" id="6.10.60.10">
    <property type="match status" value="1"/>
</dbReference>
<name>A0A6G0WNI5_9STRA</name>
<dbReference type="VEuPathDB" id="FungiDB:AeMF1_016437"/>
<dbReference type="InterPro" id="IPR013785">
    <property type="entry name" value="Aldolase_TIM"/>
</dbReference>
<dbReference type="Gene3D" id="3.20.20.70">
    <property type="entry name" value="Aldolase class I"/>
    <property type="match status" value="1"/>
</dbReference>
<dbReference type="GO" id="GO:0016787">
    <property type="term" value="F:hydrolase activity"/>
    <property type="evidence" value="ECO:0007669"/>
    <property type="project" value="UniProtKB-KW"/>
</dbReference>
<dbReference type="Pfam" id="PF02801">
    <property type="entry name" value="Ketoacyl-synt_C"/>
    <property type="match status" value="1"/>
</dbReference>
<evidence type="ECO:0000256" key="1">
    <source>
        <dbReference type="ARBA" id="ARBA00022450"/>
    </source>
</evidence>
<evidence type="ECO:0000256" key="11">
    <source>
        <dbReference type="ARBA" id="ARBA00049541"/>
    </source>
</evidence>
<evidence type="ECO:0000256" key="12">
    <source>
        <dbReference type="SAM" id="MobiDB-lite"/>
    </source>
</evidence>
<dbReference type="PANTHER" id="PTHR10982">
    <property type="entry name" value="MALONYL COA-ACYL CARRIER PROTEIN TRANSACYLASE"/>
    <property type="match status" value="1"/>
</dbReference>
<dbReference type="Pfam" id="PF08354">
    <property type="entry name" value="Fas1-AflB-like_hel"/>
    <property type="match status" value="1"/>
</dbReference>
<dbReference type="Pfam" id="PF01575">
    <property type="entry name" value="MaoC_dehydratas"/>
    <property type="match status" value="1"/>
</dbReference>
<evidence type="ECO:0000256" key="7">
    <source>
        <dbReference type="ARBA" id="ARBA00022857"/>
    </source>
</evidence>
<dbReference type="Gene3D" id="6.10.250.1930">
    <property type="match status" value="1"/>
</dbReference>
<keyword evidence="1" id="KW-0596">Phosphopantetheine</keyword>
<evidence type="ECO:0000256" key="3">
    <source>
        <dbReference type="ARBA" id="ARBA00022679"/>
    </source>
</evidence>
<dbReference type="InterPro" id="IPR008278">
    <property type="entry name" value="4-PPantetheinyl_Trfase_dom"/>
</dbReference>
<dbReference type="GO" id="GO:0005835">
    <property type="term" value="C:fatty acid synthase complex"/>
    <property type="evidence" value="ECO:0007669"/>
    <property type="project" value="InterPro"/>
</dbReference>
<dbReference type="PROSITE" id="PS00606">
    <property type="entry name" value="KS3_1"/>
    <property type="match status" value="1"/>
</dbReference>
<evidence type="ECO:0000256" key="9">
    <source>
        <dbReference type="ARBA" id="ARBA00048237"/>
    </source>
</evidence>
<proteinExistence type="predicted"/>
<dbReference type="InterPro" id="IPR001227">
    <property type="entry name" value="Ac_transferase_dom_sf"/>
</dbReference>
<dbReference type="SUPFAM" id="SSF51395">
    <property type="entry name" value="FMN-linked oxidoreductases"/>
    <property type="match status" value="1"/>
</dbReference>
<dbReference type="InterPro" id="IPR041550">
    <property type="entry name" value="FASI_helical"/>
</dbReference>
<dbReference type="EMBL" id="VJMJ01000172">
    <property type="protein sequence ID" value="KAF0728882.1"/>
    <property type="molecule type" value="Genomic_DNA"/>
</dbReference>
<dbReference type="Pfam" id="PF17951">
    <property type="entry name" value="FAS_meander"/>
    <property type="match status" value="1"/>
</dbReference>
<dbReference type="Gene3D" id="3.30.70.3330">
    <property type="match status" value="1"/>
</dbReference>
<dbReference type="Pfam" id="PF16073">
    <property type="entry name" value="SAT"/>
    <property type="match status" value="1"/>
</dbReference>
<dbReference type="Gene3D" id="3.30.70.3320">
    <property type="match status" value="1"/>
</dbReference>
<evidence type="ECO:0000256" key="5">
    <source>
        <dbReference type="ARBA" id="ARBA00022801"/>
    </source>
</evidence>
<evidence type="ECO:0000256" key="6">
    <source>
        <dbReference type="ARBA" id="ARBA00022842"/>
    </source>
</evidence>
<dbReference type="GO" id="GO:0006633">
    <property type="term" value="P:fatty acid biosynthetic process"/>
    <property type="evidence" value="ECO:0007669"/>
    <property type="project" value="InterPro"/>
</dbReference>
<dbReference type="SMART" id="SM00827">
    <property type="entry name" value="PKS_AT"/>
    <property type="match status" value="1"/>
</dbReference>
<dbReference type="Gene3D" id="3.40.50.720">
    <property type="entry name" value="NAD(P)-binding Rossmann-like Domain"/>
    <property type="match status" value="1"/>
</dbReference>
<keyword evidence="3" id="KW-0808">Transferase</keyword>
<dbReference type="CDD" id="cd08950">
    <property type="entry name" value="KR_fFAS_SDR_c_like"/>
    <property type="match status" value="1"/>
</dbReference>
<evidence type="ECO:0000313" key="14">
    <source>
        <dbReference type="EMBL" id="KAF0728882.1"/>
    </source>
</evidence>
<dbReference type="Gene3D" id="3.90.470.20">
    <property type="entry name" value="4'-phosphopantetheinyl transferase domain"/>
    <property type="match status" value="1"/>
</dbReference>
<dbReference type="InterPro" id="IPR016039">
    <property type="entry name" value="Thiolase-like"/>
</dbReference>
<dbReference type="SUPFAM" id="SSF53901">
    <property type="entry name" value="Thiolase-like"/>
    <property type="match status" value="2"/>
</dbReference>
<dbReference type="Gene3D" id="3.90.25.70">
    <property type="match status" value="1"/>
</dbReference>
<dbReference type="Gene3D" id="1.20.930.70">
    <property type="match status" value="1"/>
</dbReference>
<feature type="region of interest" description="Disordered" evidence="12">
    <location>
        <begin position="1"/>
        <end position="20"/>
    </location>
</feature>
<gene>
    <name evidence="14" type="ORF">Ae201684_013451</name>
</gene>
<keyword evidence="4" id="KW-0479">Metal-binding</keyword>
<dbReference type="GO" id="GO:0008897">
    <property type="term" value="F:holo-[acyl-carrier-protein] synthase activity"/>
    <property type="evidence" value="ECO:0007669"/>
    <property type="project" value="InterPro"/>
</dbReference>
<dbReference type="Gene3D" id="3.40.47.10">
    <property type="match status" value="1"/>
</dbReference>
<dbReference type="SUPFAM" id="SSF56214">
    <property type="entry name" value="4'-phosphopantetheinyl transferase"/>
    <property type="match status" value="1"/>
</dbReference>
<dbReference type="SUPFAM" id="SSF52151">
    <property type="entry name" value="FabD/lysophospholipase-like"/>
    <property type="match status" value="2"/>
</dbReference>
<dbReference type="InterPro" id="IPR014030">
    <property type="entry name" value="Ketoacyl_synth_N"/>
</dbReference>
<dbReference type="SUPFAM" id="SSF54637">
    <property type="entry name" value="Thioesterase/thiol ester dehydrase-isomerase"/>
    <property type="match status" value="2"/>
</dbReference>
<dbReference type="InterPro" id="IPR014043">
    <property type="entry name" value="Acyl_transferase_dom"/>
</dbReference>
<dbReference type="VEuPathDB" id="FungiDB:AeMF1_010758"/>
<dbReference type="FunFam" id="3.90.25.70:FF:000001">
    <property type="entry name" value="Fatty acid synthase subunit alpha"/>
    <property type="match status" value="1"/>
</dbReference>
<keyword evidence="8" id="KW-0560">Oxidoreductase</keyword>
<dbReference type="InterPro" id="IPR036291">
    <property type="entry name" value="NAD(P)-bd_dom_sf"/>
</dbReference>
<dbReference type="Gene3D" id="3.40.366.10">
    <property type="entry name" value="Malonyl-Coenzyme A Acyl Carrier Protein, domain 2"/>
    <property type="match status" value="3"/>
</dbReference>
<dbReference type="InterPro" id="IPR020841">
    <property type="entry name" value="PKS_Beta-ketoAc_synthase_dom"/>
</dbReference>
<dbReference type="Gene3D" id="3.30.1120.100">
    <property type="match status" value="1"/>
</dbReference>
<evidence type="ECO:0000313" key="15">
    <source>
        <dbReference type="Proteomes" id="UP000481153"/>
    </source>
</evidence>
<evidence type="ECO:0000256" key="10">
    <source>
        <dbReference type="ARBA" id="ARBA00048508"/>
    </source>
</evidence>
<dbReference type="InterPro" id="IPR029069">
    <property type="entry name" value="HotDog_dom_sf"/>
</dbReference>
<dbReference type="InterPro" id="IPR004568">
    <property type="entry name" value="Ppantetheine-prot_Trfase_dom"/>
</dbReference>
<dbReference type="GO" id="GO:0004321">
    <property type="term" value="F:fatty-acyl-CoA synthase activity"/>
    <property type="evidence" value="ECO:0007669"/>
    <property type="project" value="UniProtKB-EC"/>
</dbReference>
<dbReference type="GO" id="GO:0019171">
    <property type="term" value="F:(3R)-hydroxyacyl-[acyl-carrier-protein] dehydratase activity"/>
    <property type="evidence" value="ECO:0007669"/>
    <property type="project" value="InterPro"/>
</dbReference>
<dbReference type="InterPro" id="IPR018201">
    <property type="entry name" value="Ketoacyl_synth_AS"/>
</dbReference>
<sequence length="4003" mass="434667">MTETSTPTNAAPAVNNTVPADSGSVEVVAPTPAIFLDAATGFAVQFGGQANEYIAELTTLVEKYSSVRQFVEDAQTALVEEAKPFDITIHPFLWTQDESSRPSKDELAAAPLSYPLIFLTQFANYLALLEATHLTHEKLLPKLRAGSGHSQGVVAAVLLAAAKTHDELLFLGLKFVRYMFQHGVHAQATFGNVSKAGDITPMLVVRGLAYPALKKAVDAANAKLKLKDSRALQLSLVNQATAIVVTGLPEFLAQLKTTLEKISASHDESQARIPFSQRKPVISFVPLNVSCAFHNTVLAPAQPLIEADLKRIELSIPGSSLQYPVIGTDEAAPNLQLYGEKDVLPDLVKMQLSDVVNWPLTTRAIKNAGGVTHVLDFGPALGAAPLTLKELEGFGITTVVPTSRHKPSDTLPGLDYILSTSSGFVSKSWEALYGPKLAKSVDGKTILHNKYTARLGRQPVWVAGMTPTTSYYGVPLVAAITESGYIGELACGGLPRPVIFEDKVADLLSRLTPGNGIYLNLLYLNAKLWAFQFPMIKKMRLDGIPIEGVTVAGGIPTPEKADQVLTELLSVNIKVVSFKPSSISSIHDVLNIAKKHPAATIVLQWTGGRAGGHHSCEDFHTPLLATYAAIRRTSNVILVVGSGFGSAEQSYPYLTGDWSVAFGQPKMPCDGILVASRVMVAKEAATAEAVKDLLVQTPGIPDESTWESAYETSAGGVVTLKSELGEAIHKIENRGALCWREFDRKYFSLPMKDQEAAILADKDAIIARVNADFQKPYFGRTLAGEVVDVDAMTYLDVISRMISLMYVSSSKRWIDVTFMKRVFAFLQRTEQRFLTKATTTSKLVVQSASQLKADPFALVETFKQAYPAVATTLLSVEDVDFFYHSCKFGGKPVNFIPVIDKELITWFKKDSLWYSEDLEAVPDQDAGRVMILQGPLAVYHIKQKNEPVGDILKGISQGVVDSMVAKSFEQHTTTLSIPQVVGWASSTLDNSNVVLSKAIQEPVSADAWLEELSEVVSTGNWLADLIFSDHHVSGRQWIANNTSQIVAARPGQTVEVEFTGAGVPVALRVQDANVVKSVPVIDISKKDHTITLRLNIQRPATREWTSEVVSLDRVFDYKPASEWSTIHVKDDVSEENVKTFYAQHWIAPHIADCSIALQSSVHATHSATFTVTAEDIAEYNSSLGLTGRTTAPVDFSTVAGWKPLISSVFAKEISGDLLRLVHLSHAYTLLTSDDGSFAAGDVVVSTGFVTAMRNTVSGKLVQGVVVVAKNGVDVVRVQSEFLIRGQFKDHAHTFEKKETSRDVRLADKTATAILSDKAWFTLAADQTLAAGASYKFDLKSSYVYADGHSTLASFDVQGSVYGGANFDQLVGTVAINETGVPKDPVASYLDRVAPVAAEGAKTQCNLLATPVTIEIPAFAGDYARASRDLNPIHRCAYSAAFANLPNGQPIMHGMWTATKVRNLMMDVMRDQFQVTQLKSYHADFKGMVYNDERLFLQVTQSGVSDGLILLNVNVANIRGESVFGAKASVYMPKTAFVFTGQGSQQVGMGMDLYATSPVVRKIWDEGDQHLSNKFGFSILEIVRKNPTSLTIHFGGSLGMAIRENYMALRCQKPDSSSPTGYKTVPLFPEINSMTQSFTFSAPAGLLFATQFAQPALVLMEKALYNEAKSRGVVPNDCYFAGHSLGEYATLSSFAEILSTSSLAEVVFLRGMVMQNAVERDEHGMSAFGMVAANPSRVGSKAFDETTLFKLLDVIESQSKNLCQVVNFNVQDSQYVVAGELVNLEVLSRIMTTVREQPTTLQTVGIEALVEESLVLIRSQKEALVSKGKTFGLKRGTATIPLVGIDVPFHSRQLLGGVPAFRELMRPMLKKEILYGNKALLESHYIPNLVAKPFSTSKEYAQEIVDLTGSPVLTSILANWEATPLDELVWTLVIELLAYQFASPVQWIKTQAHLFNNGLRRFIEIGPSATLTGMASRTLQSGRFPGAKCDILFITKDRDTIYYENESENPSAVDFAHAQAALAAAEAASEEVPEEAEATPAPVAAPVEVAPVVVAAPVVAAPPAAAPAAAVTDEPVSVNHVLRVFLAHRFKKQLSEIDDNATIHGLAAGKSAAQNEVVGELEKEFGGGVDRVPELPVSILATSFKSYKQFGPVFTALTTDFVRKQLPGGFNISQVKSYLSSEFGLGAGRTDSVLMHSLLFPPASRHANEAVAKSWLDTVVADYAKFAGVSISKGGVGQAVGVGMPMMMQSFAAAAPVENVPDVDITAAYGLKAFLAHKFKKKFSEITDSTSVHEFAAGKSAVQNEVVGELEAEFGGGVDGVAETKLGDLAPKFAAYNKPGKYFTSTVAKMLSAKLPGGFSASQLRAYMAQERCLGPKRIEIALIHSLVNAPDARFATEADAKTWINSAGGAVSAGVPMMGGGGSISSAALDALKAQMSTMMREQVNAYQAFMKFDSLATLKKTNADKVTRRELEKRIDLWVSEHGEYYEKGIQAKFDSNKIRIYDSSWNWVMQDALELYFRTLSNAQGGSEGAGVFDRESHLSQMSAFLNADVSQLSKIGEPQNWFKPFLCNRATPELLAATEFFLSRQQASGNLEFAQSIQLLNEEVEKWMERDPVHVQLLQPFRPDVTVEDNGTIVYKEVPRGANSVDYVDELSRGVVYRPDDHKVISPKSGHSSVSLVRGMETAEYDEGHESDHHSVSSEPIRKRVVKRSTHVHGSKLWGLKAVTRRVKRSKSTAHNQHALPYVHIRKSDERDPTLRVLDENMTKELLLSMHEIATAGVSFVGKNALVTGCGRDSIASEVVKALLEGGATVICTTSSFSSKSTKFFRSMYENHGARGSKLILFPFNQASSKDCGALVAHIYEQLNLDLDFVIPFGAISVVGPTLSDIDSKSELAHRIMLTNTYRILGKIIDYKRAKNIRTRPCLAMLPLSPNHGTMGGDGLYAEAKLGLEALMNKWHSEGWEHYLSIGGAVIGWTRGTGLMAGNNIVSAGIEKLGVRTFSQVEMAFNLTSILHPRMVAAAAKSPLWVDLGGGMAQLHDLKVQTDNIRAAITEESKIRRASVEDRKKDSVTDVVDAEKPVLNRANMHKYYSQFPQLPAASELATLGKDYKGMINLEKTVVVVGFGEVGPWGNSRTRWEMESYGKFSLEGCIELAWILGYIKYHNGPLKSGEHYIGWVDAKTQDPVADTQVKSLYEENILKHSGIRLVEPELFDGYDPKNKMILQQVAVDKNMRPIEVASREEGLEYQKELGEDNCDVFEQDGTWMIRLRQGAVLSIPKNLHFNRWVAGQIPTGWDAKRYGIPADIAEAVDPLTLYTLVSTVEALISAGISDPYEFYQYVHVSEVGNTSGSGMGGMRSLRRIYYDRPTGMNIPSDTLQETFINTMAAWVNMLLLSSSGPIKTPVGACATAAESVDIGVETIMSGKARVVLVGGFDDFCEVGAYEFAQMKATSDSEKETSMGRDPREMCRPCTDTRGGFMEAQGAGIQILMDATLALDIGVPIYGIVGVSNTATDKNGRSVPAPGKGVSTTAREYVNGNSDMRDALLDPAFRREQFDDEVEAIEFWKARQLKSIAAGTQTRYTVEMVEEIATKKLKQAQLSWGHDYFKGNAGISPLRGALNMWGLTIDDIGVASFHGTGTNANDKNESEITQRQLEHLGRSAGNPIMVVCQKYLTGHPKAAAAAWMMNGLLQVMQTGIVPGNANNDNTAPELQKFDLLVYPNRSIQTDGVKAALLKSFGFGQAGAEVLLIHPDYLLAALTPSQYEAYVAKRAKRSNGTHKYLQNVLSGKHTFVQVKDHAPYTPENEMNVYLNPLARASYNAKEKTWTFGDVSSAKSAVKAAPSVSSSAAAPNVVELPKKILETSLQQSGSQLILSAGQGLGIDVEPVATFADFASKQVFIQRNFTASEIAYCEASASPASSFAGRWAAKEAVIKAICSANPSASITQGADAPLIDIEVGKATSGSPTVTLTGKALEAFQVSNLSSIKLSISHSGDYAVAQALVL</sequence>
<keyword evidence="7" id="KW-0521">NADP</keyword>
<dbReference type="SUPFAM" id="SSF51735">
    <property type="entry name" value="NAD(P)-binding Rossmann-fold domains"/>
    <property type="match status" value="1"/>
</dbReference>
<dbReference type="PRINTS" id="PR01483">
    <property type="entry name" value="FASYNTHASE"/>
</dbReference>
<dbReference type="PANTHER" id="PTHR10982:SF21">
    <property type="entry name" value="FATTY ACID SYNTHASE SUBUNIT BETA"/>
    <property type="match status" value="1"/>
</dbReference>
<keyword evidence="6" id="KW-0460">Magnesium</keyword>
<keyword evidence="15" id="KW-1185">Reference proteome</keyword>
<dbReference type="CDD" id="cd00828">
    <property type="entry name" value="elong_cond_enzymes"/>
    <property type="match status" value="1"/>
</dbReference>
<dbReference type="Pfam" id="PF00698">
    <property type="entry name" value="Acyl_transf_1"/>
    <property type="match status" value="1"/>
</dbReference>
<dbReference type="Gene3D" id="6.10.140.1400">
    <property type="match status" value="1"/>
</dbReference>